<evidence type="ECO:0000256" key="3">
    <source>
        <dbReference type="ARBA" id="ARBA00023163"/>
    </source>
</evidence>
<dbReference type="PROSITE" id="PS51821">
    <property type="entry name" value="VELVET"/>
    <property type="match status" value="1"/>
</dbReference>
<sequence>MMYSEPPTLAPEENIKVRTVGTAPIGRPIHIVSGQFAGSTIRAELDELQKANVGRKFARKDRRPLDPPPIVRLRFFRVLAGGREEEVPSYDVICNAGILCHLDLFPVPDEEYDKEYLQSPQVARASGSAAASGSTSYQAAAAAAAYADPLPSWYSNVDPQLLPPDARIASPQVESGPSTSTASRSTTSHRHTVSEPHIGAPHDVDAPQPPHQDVPQAPTRGTADDVVAYWGDHAITEGSKRTNALSGATFVSASLLDYKGDKSLLFVLSDLAVKVEGRYILRYRAFDSLSVVAGPTPIPVFAECYGGPFRIYSSKNFPGLKASTDLTKHISRFGVRLNSREQERKRRKKEDIEDAEGDGKGKGKICLVPIAAAPVAPLSAESSSVSTVGHSEPLTGTGWNIG</sequence>
<dbReference type="EMBL" id="KB467942">
    <property type="protein sequence ID" value="PCH38381.1"/>
    <property type="molecule type" value="Genomic_DNA"/>
</dbReference>
<keyword evidence="3" id="KW-0804">Transcription</keyword>
<dbReference type="InterPro" id="IPR037525">
    <property type="entry name" value="Velvet_dom"/>
</dbReference>
<proteinExistence type="predicted"/>
<dbReference type="InterPro" id="IPR021740">
    <property type="entry name" value="Velvet"/>
</dbReference>
<dbReference type="InterPro" id="IPR038491">
    <property type="entry name" value="Velvet_dom_sf"/>
</dbReference>
<evidence type="ECO:0000256" key="1">
    <source>
        <dbReference type="ARBA" id="ARBA00004123"/>
    </source>
</evidence>
<dbReference type="Proteomes" id="UP000218811">
    <property type="component" value="Unassembled WGS sequence"/>
</dbReference>
<dbReference type="STRING" id="742152.A0A2H3J8Y1"/>
<evidence type="ECO:0000313" key="7">
    <source>
        <dbReference type="EMBL" id="PCH38381.1"/>
    </source>
</evidence>
<dbReference type="Gene3D" id="2.60.40.3960">
    <property type="entry name" value="Velvet domain"/>
    <property type="match status" value="1"/>
</dbReference>
<feature type="region of interest" description="Disordered" evidence="5">
    <location>
        <begin position="164"/>
        <end position="219"/>
    </location>
</feature>
<evidence type="ECO:0000256" key="4">
    <source>
        <dbReference type="ARBA" id="ARBA00023242"/>
    </source>
</evidence>
<dbReference type="PANTHER" id="PTHR33572">
    <property type="entry name" value="SPORE DEVELOPMENT REGULATOR VOSA"/>
    <property type="match status" value="1"/>
</dbReference>
<reference evidence="7 8" key="1">
    <citation type="journal article" date="2012" name="Science">
        <title>The Paleozoic origin of enzymatic lignin decomposition reconstructed from 31 fungal genomes.</title>
        <authorList>
            <person name="Floudas D."/>
            <person name="Binder M."/>
            <person name="Riley R."/>
            <person name="Barry K."/>
            <person name="Blanchette R.A."/>
            <person name="Henrissat B."/>
            <person name="Martinez A.T."/>
            <person name="Otillar R."/>
            <person name="Spatafora J.W."/>
            <person name="Yadav J.S."/>
            <person name="Aerts A."/>
            <person name="Benoit I."/>
            <person name="Boyd A."/>
            <person name="Carlson A."/>
            <person name="Copeland A."/>
            <person name="Coutinho P.M."/>
            <person name="de Vries R.P."/>
            <person name="Ferreira P."/>
            <person name="Findley K."/>
            <person name="Foster B."/>
            <person name="Gaskell J."/>
            <person name="Glotzer D."/>
            <person name="Gorecki P."/>
            <person name="Heitman J."/>
            <person name="Hesse C."/>
            <person name="Hori C."/>
            <person name="Igarashi K."/>
            <person name="Jurgens J.A."/>
            <person name="Kallen N."/>
            <person name="Kersten P."/>
            <person name="Kohler A."/>
            <person name="Kuees U."/>
            <person name="Kumar T.K.A."/>
            <person name="Kuo A."/>
            <person name="LaButti K."/>
            <person name="Larrondo L.F."/>
            <person name="Lindquist E."/>
            <person name="Ling A."/>
            <person name="Lombard V."/>
            <person name="Lucas S."/>
            <person name="Lundell T."/>
            <person name="Martin R."/>
            <person name="McLaughlin D.J."/>
            <person name="Morgenstern I."/>
            <person name="Morin E."/>
            <person name="Murat C."/>
            <person name="Nagy L.G."/>
            <person name="Nolan M."/>
            <person name="Ohm R.A."/>
            <person name="Patyshakuliyeva A."/>
            <person name="Rokas A."/>
            <person name="Ruiz-Duenas F.J."/>
            <person name="Sabat G."/>
            <person name="Salamov A."/>
            <person name="Samejima M."/>
            <person name="Schmutz J."/>
            <person name="Slot J.C."/>
            <person name="St John F."/>
            <person name="Stenlid J."/>
            <person name="Sun H."/>
            <person name="Sun S."/>
            <person name="Syed K."/>
            <person name="Tsang A."/>
            <person name="Wiebenga A."/>
            <person name="Young D."/>
            <person name="Pisabarro A."/>
            <person name="Eastwood D.C."/>
            <person name="Martin F."/>
            <person name="Cullen D."/>
            <person name="Grigoriev I.V."/>
            <person name="Hibbett D.S."/>
        </authorList>
    </citation>
    <scope>NUCLEOTIDE SEQUENCE [LARGE SCALE GENOMIC DNA]</scope>
    <source>
        <strain evidence="7 8">MD-104</strain>
    </source>
</reference>
<protein>
    <recommendedName>
        <fullName evidence="6">Velvet domain-containing protein</fullName>
    </recommendedName>
</protein>
<name>A0A2H3J8Y1_WOLCO</name>
<evidence type="ECO:0000259" key="6">
    <source>
        <dbReference type="PROSITE" id="PS51821"/>
    </source>
</evidence>
<evidence type="ECO:0000256" key="2">
    <source>
        <dbReference type="ARBA" id="ARBA00023015"/>
    </source>
</evidence>
<keyword evidence="2" id="KW-0805">Transcription regulation</keyword>
<keyword evidence="4" id="KW-0539">Nucleus</keyword>
<dbReference type="AlphaFoldDB" id="A0A2H3J8Y1"/>
<gene>
    <name evidence="7" type="ORF">WOLCODRAFT_161530</name>
</gene>
<organism evidence="7 8">
    <name type="scientific">Wolfiporia cocos (strain MD-104)</name>
    <name type="common">Brown rot fungus</name>
    <dbReference type="NCBI Taxonomy" id="742152"/>
    <lineage>
        <taxon>Eukaryota</taxon>
        <taxon>Fungi</taxon>
        <taxon>Dikarya</taxon>
        <taxon>Basidiomycota</taxon>
        <taxon>Agaricomycotina</taxon>
        <taxon>Agaricomycetes</taxon>
        <taxon>Polyporales</taxon>
        <taxon>Phaeolaceae</taxon>
        <taxon>Wolfiporia</taxon>
    </lineage>
</organism>
<dbReference type="OMA" id="RNEGTFI"/>
<feature type="region of interest" description="Disordered" evidence="5">
    <location>
        <begin position="338"/>
        <end position="359"/>
    </location>
</feature>
<dbReference type="OrthoDB" id="5599552at2759"/>
<feature type="region of interest" description="Disordered" evidence="5">
    <location>
        <begin position="382"/>
        <end position="402"/>
    </location>
</feature>
<evidence type="ECO:0000256" key="5">
    <source>
        <dbReference type="SAM" id="MobiDB-lite"/>
    </source>
</evidence>
<dbReference type="Pfam" id="PF11754">
    <property type="entry name" value="Velvet"/>
    <property type="match status" value="1"/>
</dbReference>
<keyword evidence="8" id="KW-1185">Reference proteome</keyword>
<evidence type="ECO:0000313" key="8">
    <source>
        <dbReference type="Proteomes" id="UP000218811"/>
    </source>
</evidence>
<dbReference type="PANTHER" id="PTHR33572:SF3">
    <property type="entry name" value="VELVET COMPLEX SUBUNIT B"/>
    <property type="match status" value="1"/>
</dbReference>
<feature type="domain" description="Velvet" evidence="6">
    <location>
        <begin position="38"/>
        <end position="340"/>
    </location>
</feature>
<dbReference type="GO" id="GO:0005634">
    <property type="term" value="C:nucleus"/>
    <property type="evidence" value="ECO:0007669"/>
    <property type="project" value="UniProtKB-SubCell"/>
</dbReference>
<comment type="subcellular location">
    <subcellularLocation>
        <location evidence="1">Nucleus</location>
    </subcellularLocation>
</comment>
<accession>A0A2H3J8Y1</accession>